<dbReference type="EMBL" id="BMHA01000001">
    <property type="protein sequence ID" value="GGI03218.1"/>
    <property type="molecule type" value="Genomic_DNA"/>
</dbReference>
<comment type="caution">
    <text evidence="2">The sequence shown here is derived from an EMBL/GenBank/DDBJ whole genome shotgun (WGS) entry which is preliminary data.</text>
</comment>
<proteinExistence type="predicted"/>
<evidence type="ECO:0000313" key="3">
    <source>
        <dbReference type="Proteomes" id="UP000650511"/>
    </source>
</evidence>
<dbReference type="Proteomes" id="UP000650511">
    <property type="component" value="Unassembled WGS sequence"/>
</dbReference>
<keyword evidence="1" id="KW-1133">Transmembrane helix</keyword>
<gene>
    <name evidence="2" type="ORF">GCM10011354_03020</name>
</gene>
<evidence type="ECO:0000256" key="1">
    <source>
        <dbReference type="SAM" id="Phobius"/>
    </source>
</evidence>
<keyword evidence="3" id="KW-1185">Reference proteome</keyword>
<reference evidence="2" key="1">
    <citation type="journal article" date="2014" name="Int. J. Syst. Evol. Microbiol.">
        <title>Complete genome sequence of Corynebacterium casei LMG S-19264T (=DSM 44701T), isolated from a smear-ripened cheese.</title>
        <authorList>
            <consortium name="US DOE Joint Genome Institute (JGI-PGF)"/>
            <person name="Walter F."/>
            <person name="Albersmeier A."/>
            <person name="Kalinowski J."/>
            <person name="Ruckert C."/>
        </authorList>
    </citation>
    <scope>NUCLEOTIDE SEQUENCE</scope>
    <source>
        <strain evidence="2">CGMCC 1.14988</strain>
    </source>
</reference>
<protein>
    <submittedName>
        <fullName evidence="2">Uncharacterized protein</fullName>
    </submittedName>
</protein>
<accession>A0A8J3EWB0</accession>
<dbReference type="AlphaFoldDB" id="A0A8J3EWB0"/>
<evidence type="ECO:0000313" key="2">
    <source>
        <dbReference type="EMBL" id="GGI03218.1"/>
    </source>
</evidence>
<keyword evidence="1" id="KW-0472">Membrane</keyword>
<sequence>MHCPRCLAEYEPHTVRCADCGDALVPEPTGVPVAAPVPLARLGTFHVTMGAAVAGLLEQRRIRHATEPVDRGTRVLVDAGWRDEVRAELTLAWGDLVRALPEDQVLEVLASGGSAPGWYDAPRGGHVDRTGRLVVEAGEEEEAATDAARIAGPALLTVGAILAVTGWYVFDSSAVLLAGIALLVLGVLSPK</sequence>
<organism evidence="2 3">
    <name type="scientific">Egicoccus halophilus</name>
    <dbReference type="NCBI Taxonomy" id="1670830"/>
    <lineage>
        <taxon>Bacteria</taxon>
        <taxon>Bacillati</taxon>
        <taxon>Actinomycetota</taxon>
        <taxon>Nitriliruptoria</taxon>
        <taxon>Egicoccales</taxon>
        <taxon>Egicoccaceae</taxon>
        <taxon>Egicoccus</taxon>
    </lineage>
</organism>
<keyword evidence="1" id="KW-0812">Transmembrane</keyword>
<name>A0A8J3EWB0_9ACTN</name>
<feature type="transmembrane region" description="Helical" evidence="1">
    <location>
        <begin position="167"/>
        <end position="188"/>
    </location>
</feature>
<reference evidence="2" key="2">
    <citation type="submission" date="2020-09" db="EMBL/GenBank/DDBJ databases">
        <authorList>
            <person name="Sun Q."/>
            <person name="Zhou Y."/>
        </authorList>
    </citation>
    <scope>NUCLEOTIDE SEQUENCE</scope>
    <source>
        <strain evidence="2">CGMCC 1.14988</strain>
    </source>
</reference>